<dbReference type="EC" id="2.7.7.49" evidence="1"/>
<evidence type="ECO:0000256" key="6">
    <source>
        <dbReference type="SAM" id="MobiDB-lite"/>
    </source>
</evidence>
<dbReference type="FunFam" id="3.30.70.270:FF:000020">
    <property type="entry name" value="Transposon Tf2-6 polyprotein-like Protein"/>
    <property type="match status" value="1"/>
</dbReference>
<gene>
    <name evidence="8" type="primary">pol</name>
    <name evidence="8" type="ORF">T05_14425</name>
</gene>
<dbReference type="GO" id="GO:0042575">
    <property type="term" value="C:DNA polymerase complex"/>
    <property type="evidence" value="ECO:0007669"/>
    <property type="project" value="UniProtKB-ARBA"/>
</dbReference>
<evidence type="ECO:0000313" key="9">
    <source>
        <dbReference type="Proteomes" id="UP000055048"/>
    </source>
</evidence>
<dbReference type="Proteomes" id="UP000055048">
    <property type="component" value="Unassembled WGS sequence"/>
</dbReference>
<dbReference type="InterPro" id="IPR041577">
    <property type="entry name" value="RT_RNaseH_2"/>
</dbReference>
<dbReference type="Pfam" id="PF17919">
    <property type="entry name" value="RT_RNaseH_2"/>
    <property type="match status" value="1"/>
</dbReference>
<feature type="region of interest" description="Disordered" evidence="6">
    <location>
        <begin position="16"/>
        <end position="53"/>
    </location>
</feature>
<dbReference type="InterPro" id="IPR050951">
    <property type="entry name" value="Retrovirus_Pol_polyprotein"/>
</dbReference>
<organism evidence="8 9">
    <name type="scientific">Trichinella murrelli</name>
    <dbReference type="NCBI Taxonomy" id="144512"/>
    <lineage>
        <taxon>Eukaryota</taxon>
        <taxon>Metazoa</taxon>
        <taxon>Ecdysozoa</taxon>
        <taxon>Nematoda</taxon>
        <taxon>Enoplea</taxon>
        <taxon>Dorylaimia</taxon>
        <taxon>Trichinellida</taxon>
        <taxon>Trichinellidae</taxon>
        <taxon>Trichinella</taxon>
    </lineage>
</organism>
<sequence length="651" mass="72482">MLDVVGVTANVICTSRHPELSTKRSHPSTSQHGKSNRKPNSVAPSAVKPKREISDSAMNYARRRALQSTCPTSTEQQQLYRALASVMTSVISSAPSHMGAEAVGRRETVFDSRPGKRLLADGGEGTGPGKDHHSPPLMRLMETALRGLVRSKCLVYLDDVIVFGKTAEGHSARLREVLRRLREVGLKVKPKKCQLIKRKVAYSGHIISEKGIATDPCKTCAVTPTCVTELRQFLGLASYYRKFVNGFGNIAAPLHRLLEKGAEWDWSKACQSAFDALKYHLTSAPILAYPEFHRRFTVDVDVRGDGLGAVLSQREGKMERVVAYASRTLTKAARRYCATQKEMLSLVWALREFRPYLYGQRFLVRTDHSCLRCLAELDFEVEHRAGRLHGNADAPSHASSTQCGRLSIIDWLVAAQQADSDIRLLRQWLVGANWPVECPMRDMHVLWRSGVVGRMKMVSSGDIAADSWLRKGLSRCWPPGRTADIGTSEKPILVAQNERRRARIAMTAGYPLQRVGVDILGPLERTPSGNQYVLVLTDYFTKWAAAFSLTNMETCTVAKVLVEKYIAYFGAPDYLHSDQGRSFEASVVMEICRFFGIRKTRSSPYNPQGNGQAERSNLHAPLHAVHHGRWEPALVGRHATICHAGVQQQRS</sequence>
<dbReference type="Gene3D" id="3.30.420.10">
    <property type="entry name" value="Ribonuclease H-like superfamily/Ribonuclease H"/>
    <property type="match status" value="1"/>
</dbReference>
<keyword evidence="3" id="KW-0378">Hydrolase</keyword>
<dbReference type="InterPro" id="IPR012337">
    <property type="entry name" value="RNaseH-like_sf"/>
</dbReference>
<dbReference type="Gene3D" id="3.10.20.370">
    <property type="match status" value="1"/>
</dbReference>
<dbReference type="GO" id="GO:0004519">
    <property type="term" value="F:endonuclease activity"/>
    <property type="evidence" value="ECO:0007669"/>
    <property type="project" value="UniProtKB-KW"/>
</dbReference>
<dbReference type="GO" id="GO:0015074">
    <property type="term" value="P:DNA integration"/>
    <property type="evidence" value="ECO:0007669"/>
    <property type="project" value="InterPro"/>
</dbReference>
<dbReference type="InterPro" id="IPR001584">
    <property type="entry name" value="Integrase_cat-core"/>
</dbReference>
<dbReference type="FunFam" id="3.10.20.370:FF:000001">
    <property type="entry name" value="Retrovirus-related Pol polyprotein from transposon 17.6-like protein"/>
    <property type="match status" value="1"/>
</dbReference>
<dbReference type="PANTHER" id="PTHR37984:SF5">
    <property type="entry name" value="PROTEIN NYNRIN-LIKE"/>
    <property type="match status" value="1"/>
</dbReference>
<proteinExistence type="predicted"/>
<evidence type="ECO:0000313" key="8">
    <source>
        <dbReference type="EMBL" id="KRX45960.1"/>
    </source>
</evidence>
<keyword evidence="2" id="KW-0540">Nuclease</keyword>
<dbReference type="PANTHER" id="PTHR37984">
    <property type="entry name" value="PROTEIN CBG26694"/>
    <property type="match status" value="1"/>
</dbReference>
<dbReference type="InterPro" id="IPR043502">
    <property type="entry name" value="DNA/RNA_pol_sf"/>
</dbReference>
<evidence type="ECO:0000256" key="4">
    <source>
        <dbReference type="ARBA" id="ARBA00022918"/>
    </source>
</evidence>
<dbReference type="Gene3D" id="3.30.70.270">
    <property type="match status" value="2"/>
</dbReference>
<keyword evidence="3" id="KW-0255">Endonuclease</keyword>
<feature type="compositionally biased region" description="Polar residues" evidence="6">
    <location>
        <begin position="27"/>
        <end position="43"/>
    </location>
</feature>
<dbReference type="GO" id="GO:0003964">
    <property type="term" value="F:RNA-directed DNA polymerase activity"/>
    <property type="evidence" value="ECO:0007669"/>
    <property type="project" value="UniProtKB-KW"/>
</dbReference>
<feature type="domain" description="Integrase catalytic" evidence="7">
    <location>
        <begin position="507"/>
        <end position="617"/>
    </location>
</feature>
<name>A0A0V0U3X7_9BILA</name>
<evidence type="ECO:0000256" key="3">
    <source>
        <dbReference type="ARBA" id="ARBA00022759"/>
    </source>
</evidence>
<evidence type="ECO:0000259" key="7">
    <source>
        <dbReference type="PROSITE" id="PS50994"/>
    </source>
</evidence>
<dbReference type="InterPro" id="IPR000477">
    <property type="entry name" value="RT_dom"/>
</dbReference>
<dbReference type="Pfam" id="PF00665">
    <property type="entry name" value="rve"/>
    <property type="match status" value="1"/>
</dbReference>
<dbReference type="InterPro" id="IPR043128">
    <property type="entry name" value="Rev_trsase/Diguanyl_cyclase"/>
</dbReference>
<dbReference type="Pfam" id="PF00078">
    <property type="entry name" value="RVT_1"/>
    <property type="match status" value="1"/>
</dbReference>
<evidence type="ECO:0000256" key="5">
    <source>
        <dbReference type="ARBA" id="ARBA00023268"/>
    </source>
</evidence>
<comment type="caution">
    <text evidence="8">The sequence shown here is derived from an EMBL/GenBank/DDBJ whole genome shotgun (WGS) entry which is preliminary data.</text>
</comment>
<feature type="compositionally biased region" description="Basic and acidic residues" evidence="6">
    <location>
        <begin position="103"/>
        <end position="114"/>
    </location>
</feature>
<keyword evidence="4" id="KW-0695">RNA-directed DNA polymerase</keyword>
<evidence type="ECO:0000256" key="1">
    <source>
        <dbReference type="ARBA" id="ARBA00012493"/>
    </source>
</evidence>
<accession>A0A0V0U3X7</accession>
<protein>
    <recommendedName>
        <fullName evidence="1">RNA-directed DNA polymerase</fullName>
        <ecNumber evidence="1">2.7.7.49</ecNumber>
    </recommendedName>
</protein>
<dbReference type="InterPro" id="IPR036397">
    <property type="entry name" value="RNaseH_sf"/>
</dbReference>
<keyword evidence="4" id="KW-0808">Transferase</keyword>
<evidence type="ECO:0000256" key="2">
    <source>
        <dbReference type="ARBA" id="ARBA00022722"/>
    </source>
</evidence>
<dbReference type="STRING" id="144512.A0A0V0U3X7"/>
<dbReference type="CDD" id="cd09274">
    <property type="entry name" value="RNase_HI_RT_Ty3"/>
    <property type="match status" value="1"/>
</dbReference>
<dbReference type="EMBL" id="JYDJ01000066">
    <property type="protein sequence ID" value="KRX45960.1"/>
    <property type="molecule type" value="Genomic_DNA"/>
</dbReference>
<dbReference type="PROSITE" id="PS50994">
    <property type="entry name" value="INTEGRASE"/>
    <property type="match status" value="1"/>
</dbReference>
<dbReference type="FunFam" id="3.30.70.270:FF:000003">
    <property type="entry name" value="Transposon Ty3-G Gag-Pol polyprotein"/>
    <property type="match status" value="1"/>
</dbReference>
<keyword evidence="5" id="KW-0511">Multifunctional enzyme</keyword>
<dbReference type="GO" id="GO:0003676">
    <property type="term" value="F:nucleic acid binding"/>
    <property type="evidence" value="ECO:0007669"/>
    <property type="project" value="InterPro"/>
</dbReference>
<reference evidence="8 9" key="1">
    <citation type="submission" date="2015-01" db="EMBL/GenBank/DDBJ databases">
        <title>Evolution of Trichinella species and genotypes.</title>
        <authorList>
            <person name="Korhonen P.K."/>
            <person name="Edoardo P."/>
            <person name="Giuseppe L.R."/>
            <person name="Gasser R.B."/>
        </authorList>
    </citation>
    <scope>NUCLEOTIDE SEQUENCE [LARGE SCALE GENOMIC DNA]</scope>
    <source>
        <strain evidence="8">ISS417</strain>
    </source>
</reference>
<keyword evidence="9" id="KW-1185">Reference proteome</keyword>
<feature type="region of interest" description="Disordered" evidence="6">
    <location>
        <begin position="101"/>
        <end position="136"/>
    </location>
</feature>
<dbReference type="SUPFAM" id="SSF56672">
    <property type="entry name" value="DNA/RNA polymerases"/>
    <property type="match status" value="1"/>
</dbReference>
<keyword evidence="4" id="KW-0548">Nucleotidyltransferase</keyword>
<dbReference type="SUPFAM" id="SSF53098">
    <property type="entry name" value="Ribonuclease H-like"/>
    <property type="match status" value="1"/>
</dbReference>
<dbReference type="AlphaFoldDB" id="A0A0V0U3X7"/>